<keyword evidence="4" id="KW-0653">Protein transport</keyword>
<evidence type="ECO:0000256" key="1">
    <source>
        <dbReference type="ARBA" id="ARBA00004380"/>
    </source>
</evidence>
<feature type="region of interest" description="Disordered" evidence="5">
    <location>
        <begin position="1"/>
        <end position="110"/>
    </location>
</feature>
<comment type="function">
    <text evidence="3">In complex with CCZ1, is required for multiple vacuole delivery pathways including the cytoplasm to vacuole transport (Cvt), autophagy, pexophagy and endocytosis. The MON1-CCZ1 complex acts at the fusion of vesicles with the vacuole, through its regulation of the SNARE complex during the coordinated priming and docking stages of fusion, and particularly at the stage of tethering/docking.</text>
</comment>
<evidence type="ECO:0000313" key="9">
    <source>
        <dbReference type="EMBL" id="KAL0636205.1"/>
    </source>
</evidence>
<comment type="subcellular location">
    <subcellularLocation>
        <location evidence="4">Endosome</location>
        <location evidence="4">Multivesicular body membrane</location>
        <topology evidence="4">Peripheral membrane protein</topology>
    </subcellularLocation>
    <subcellularLocation>
        <location evidence="1 4">Prevacuolar compartment membrane</location>
        <topology evidence="1 4">Peripheral membrane protein</topology>
    </subcellularLocation>
    <subcellularLocation>
        <location evidence="4">Vacuole membrane</location>
        <topology evidence="4">Peripheral membrane protein</topology>
    </subcellularLocation>
</comment>
<accession>A0ABR3GK92</accession>
<evidence type="ECO:0000256" key="5">
    <source>
        <dbReference type="SAM" id="MobiDB-lite"/>
    </source>
</evidence>
<proteinExistence type="inferred from homology"/>
<dbReference type="InterPro" id="IPR043970">
    <property type="entry name" value="FUZ/MON1/HPS1_longin_3"/>
</dbReference>
<name>A0ABR3GK92_9PEZI</name>
<evidence type="ECO:0000256" key="2">
    <source>
        <dbReference type="ARBA" id="ARBA00018132"/>
    </source>
</evidence>
<sequence>MDPAPPPPHRPESSVPTEDASTTSPPSDSTPPSVEDSIPPSPSDESASSPSETTALLSEGTVSPPSEDELSTPRASTYQPTPDTPETTETTETPGPTDLTAPEENYFPPPLLPRVIIESTTNSILSLQNIHSSTSSGTSTPGLQAKATTAISLPEGVHAHQTDGASSGSVTAAPSFSDSNSIVSLVPTLNTRDNDVESMLGEILSESGGRFSGMGTRLAGAGGGFGDGHIDDEGWDESSDEEGLEEEALIARWRARKKHFFILSSAGKPVYSRYGDESVVSGYMGVIQAIISFFQDGDDTLKSFSAGKHRFAVVAEGPLYLVAISSMGESDSQLRAQLDALYTQVLSTLTLSQLNKIFSTRENFDLRRLLGGTEVFLDGLSDAMTRGSPQILLSALECVKMRKSHRERINQILLKSRSPSLLYGLVIADERLVSVIRPKRHSLHPPDLQLLFSMLFNASTFRDGGEHWTPICLPKFNNRGFLHAYICFFRKEVACVLISADKDAFFEMRSVKETVVEQLEKSGSVKIIEDAVSRGRYITTDVLSSTVIRHFLYKSRANVQFTMPSFEPHFYTVIARRRLMNLYQRLHSAVHAKNAHLKVHHCIRSSSVSLSWVTPAFELYCVAGAGADRGALAKGATAIVSWVKKEEERLFVIGGAMF</sequence>
<dbReference type="Proteomes" id="UP001447188">
    <property type="component" value="Unassembled WGS sequence"/>
</dbReference>
<reference evidence="9 10" key="1">
    <citation type="submission" date="2024-02" db="EMBL/GenBank/DDBJ databases">
        <title>Discinaceae phylogenomics.</title>
        <authorList>
            <person name="Dirks A.C."/>
            <person name="James T.Y."/>
        </authorList>
    </citation>
    <scope>NUCLEOTIDE SEQUENCE [LARGE SCALE GENOMIC DNA]</scope>
    <source>
        <strain evidence="9 10">ACD0624</strain>
    </source>
</reference>
<feature type="compositionally biased region" description="Low complexity" evidence="5">
    <location>
        <begin position="80"/>
        <end position="100"/>
    </location>
</feature>
<keyword evidence="4" id="KW-0472">Membrane</keyword>
<dbReference type="PRINTS" id="PR01546">
    <property type="entry name" value="YEAST73DUF"/>
</dbReference>
<dbReference type="InterPro" id="IPR043972">
    <property type="entry name" value="FUZ/MON1/HPS1_longin_1"/>
</dbReference>
<dbReference type="Pfam" id="PF19038">
    <property type="entry name" value="Fuz_longin_3"/>
    <property type="match status" value="1"/>
</dbReference>
<gene>
    <name evidence="9" type="primary">MON1</name>
    <name evidence="9" type="ORF">Q9L58_004881</name>
</gene>
<comment type="caution">
    <text evidence="9">The sequence shown here is derived from an EMBL/GenBank/DDBJ whole genome shotgun (WGS) entry which is preliminary data.</text>
</comment>
<feature type="domain" description="FUZ/MON1/HPS1 first Longin" evidence="6">
    <location>
        <begin position="258"/>
        <end position="380"/>
    </location>
</feature>
<evidence type="ECO:0000256" key="3">
    <source>
        <dbReference type="ARBA" id="ARBA00043892"/>
    </source>
</evidence>
<organism evidence="9 10">
    <name type="scientific">Discina gigas</name>
    <dbReference type="NCBI Taxonomy" id="1032678"/>
    <lineage>
        <taxon>Eukaryota</taxon>
        <taxon>Fungi</taxon>
        <taxon>Dikarya</taxon>
        <taxon>Ascomycota</taxon>
        <taxon>Pezizomycotina</taxon>
        <taxon>Pezizomycetes</taxon>
        <taxon>Pezizales</taxon>
        <taxon>Discinaceae</taxon>
        <taxon>Discina</taxon>
    </lineage>
</organism>
<comment type="function">
    <text evidence="4">Required for multiple vacuole delivery pathways including the cytoplasm to vacuole transport (Cvt), autophagy, pexophagy and endocytosis.</text>
</comment>
<keyword evidence="4" id="KW-0813">Transport</keyword>
<dbReference type="PANTHER" id="PTHR13027">
    <property type="entry name" value="SAND PROTEIN-RELATED"/>
    <property type="match status" value="1"/>
</dbReference>
<dbReference type="InterPro" id="IPR043971">
    <property type="entry name" value="FUZ/MON1/HPS1_longin_2"/>
</dbReference>
<feature type="domain" description="FUZ/MON1/HPS1 second Longin" evidence="7">
    <location>
        <begin position="420"/>
        <end position="516"/>
    </location>
</feature>
<dbReference type="InterPro" id="IPR004353">
    <property type="entry name" value="Mon1"/>
</dbReference>
<dbReference type="EMBL" id="JBBBZM010000055">
    <property type="protein sequence ID" value="KAL0636205.1"/>
    <property type="molecule type" value="Genomic_DNA"/>
</dbReference>
<evidence type="ECO:0000259" key="7">
    <source>
        <dbReference type="Pfam" id="PF19037"/>
    </source>
</evidence>
<keyword evidence="4" id="KW-0926">Vacuole</keyword>
<keyword evidence="4" id="KW-0072">Autophagy</keyword>
<evidence type="ECO:0000313" key="10">
    <source>
        <dbReference type="Proteomes" id="UP001447188"/>
    </source>
</evidence>
<evidence type="ECO:0000259" key="8">
    <source>
        <dbReference type="Pfam" id="PF19038"/>
    </source>
</evidence>
<evidence type="ECO:0000256" key="4">
    <source>
        <dbReference type="RuleBase" id="RU367048"/>
    </source>
</evidence>
<dbReference type="Pfam" id="PF19036">
    <property type="entry name" value="Fuz_longin_1"/>
    <property type="match status" value="1"/>
</dbReference>
<keyword evidence="4" id="KW-0967">Endosome</keyword>
<feature type="compositionally biased region" description="Low complexity" evidence="5">
    <location>
        <begin position="13"/>
        <end position="59"/>
    </location>
</feature>
<feature type="domain" description="FUZ/MON1/HPS1 third Longin" evidence="8">
    <location>
        <begin position="548"/>
        <end position="647"/>
    </location>
</feature>
<dbReference type="Pfam" id="PF19037">
    <property type="entry name" value="Fuz_longin_2"/>
    <property type="match status" value="1"/>
</dbReference>
<protein>
    <recommendedName>
        <fullName evidence="2 4">Vacuolar fusion protein MON1</fullName>
    </recommendedName>
</protein>
<evidence type="ECO:0000259" key="6">
    <source>
        <dbReference type="Pfam" id="PF19036"/>
    </source>
</evidence>
<dbReference type="PANTHER" id="PTHR13027:SF7">
    <property type="entry name" value="VACUOLAR FUSION PROTEIN MON1 HOMOLOG"/>
    <property type="match status" value="1"/>
</dbReference>
<keyword evidence="10" id="KW-1185">Reference proteome</keyword>
<comment type="similarity">
    <text evidence="4">Belongs to the MON1/SAND family.</text>
</comment>